<gene>
    <name evidence="1" type="ORF">DXZ20_01360</name>
</gene>
<dbReference type="Gene3D" id="3.10.20.310">
    <property type="entry name" value="membrane protein fhac"/>
    <property type="match status" value="1"/>
</dbReference>
<reference evidence="1 2" key="1">
    <citation type="journal article" date="2020" name="Microb. Ecol.">
        <title>Ecogenomics of the Marine Benthic Filamentous Cyanobacterium Adonisia.</title>
        <authorList>
            <person name="Walter J.M."/>
            <person name="Coutinho F.H."/>
            <person name="Leomil L."/>
            <person name="Hargreaves P.I."/>
            <person name="Campeao M.E."/>
            <person name="Vieira V.V."/>
            <person name="Silva B.S."/>
            <person name="Fistarol G.O."/>
            <person name="Salomon P.S."/>
            <person name="Sawabe T."/>
            <person name="Mino S."/>
            <person name="Hosokawa M."/>
            <person name="Miyashita H."/>
            <person name="Maruyama F."/>
            <person name="van Verk M.C."/>
            <person name="Dutilh B.E."/>
            <person name="Thompson C.C."/>
            <person name="Thompson F.L."/>
        </authorList>
    </citation>
    <scope>NUCLEOTIDE SEQUENCE [LARGE SCALE GENOMIC DNA]</scope>
    <source>
        <strain evidence="1 2">CCMR0081</strain>
    </source>
</reference>
<sequence length="187" mass="20579">MEIKLLSASYLLQQHGWVLLIPLSVTSSSLLLTFPGWAQTNTSLQAEESLVSSQELTELDTSSLMAAQDQEEHLEATPHSAISLKNNDLTVPSSNGEVISDIQVRFVNGDGEPIEGNTKDEIITREFDLHSGDVYDSDLALEGLERVDEMFIIKQASLTLEPAADDQVVMVVTVDERDSFFFSFGNT</sequence>
<evidence type="ECO:0000313" key="2">
    <source>
        <dbReference type="Proteomes" id="UP000481033"/>
    </source>
</evidence>
<accession>A0A6M0RDJ8</accession>
<comment type="caution">
    <text evidence="1">The sequence shown here is derived from an EMBL/GenBank/DDBJ whole genome shotgun (WGS) entry which is preliminary data.</text>
</comment>
<protein>
    <submittedName>
        <fullName evidence="1">Uncharacterized protein</fullName>
    </submittedName>
</protein>
<evidence type="ECO:0000313" key="1">
    <source>
        <dbReference type="EMBL" id="NEZ54367.1"/>
    </source>
</evidence>
<dbReference type="AlphaFoldDB" id="A0A6M0RDJ8"/>
<name>A0A6M0RDJ8_9CYAN</name>
<dbReference type="EMBL" id="QXHD01000003">
    <property type="protein sequence ID" value="NEZ54367.1"/>
    <property type="molecule type" value="Genomic_DNA"/>
</dbReference>
<feature type="non-terminal residue" evidence="1">
    <location>
        <position position="187"/>
    </location>
</feature>
<dbReference type="Proteomes" id="UP000481033">
    <property type="component" value="Unassembled WGS sequence"/>
</dbReference>
<proteinExistence type="predicted"/>
<organism evidence="1 2">
    <name type="scientific">Adonisia turfae CCMR0081</name>
    <dbReference type="NCBI Taxonomy" id="2292702"/>
    <lineage>
        <taxon>Bacteria</taxon>
        <taxon>Bacillati</taxon>
        <taxon>Cyanobacteriota</taxon>
        <taxon>Adonisia</taxon>
        <taxon>Adonisia turfae</taxon>
    </lineage>
</organism>
<keyword evidence="2" id="KW-1185">Reference proteome</keyword>